<dbReference type="Proteomes" id="UP001295794">
    <property type="component" value="Unassembled WGS sequence"/>
</dbReference>
<keyword evidence="9" id="KW-1185">Reference proteome</keyword>
<dbReference type="GO" id="GO:0004518">
    <property type="term" value="F:nuclease activity"/>
    <property type="evidence" value="ECO:0007669"/>
    <property type="project" value="UniProtKB-KW"/>
</dbReference>
<evidence type="ECO:0000256" key="6">
    <source>
        <dbReference type="RuleBase" id="RU367113"/>
    </source>
</evidence>
<reference evidence="8" key="1">
    <citation type="submission" date="2023-11" db="EMBL/GenBank/DDBJ databases">
        <authorList>
            <person name="De Vega J J."/>
            <person name="De Vega J J."/>
        </authorList>
    </citation>
    <scope>NUCLEOTIDE SEQUENCE</scope>
</reference>
<gene>
    <name evidence="8" type="ORF">MYCIT1_LOCUS17390</name>
</gene>
<dbReference type="GO" id="GO:0003723">
    <property type="term" value="F:RNA binding"/>
    <property type="evidence" value="ECO:0007669"/>
    <property type="project" value="UniProtKB-KW"/>
</dbReference>
<keyword evidence="6" id="KW-0479">Metal-binding</keyword>
<feature type="domain" description="RAI1-like" evidence="7">
    <location>
        <begin position="28"/>
        <end position="341"/>
    </location>
</feature>
<comment type="catalytic activity">
    <reaction evidence="4">
        <text>a 5'-end triphospho-ribonucleoside in mRNA + H2O = a 5'-end phospho-ribonucleoside in mRNA + diphosphate + H(+)</text>
        <dbReference type="Rhea" id="RHEA:78683"/>
        <dbReference type="Rhea" id="RHEA-COMP:15692"/>
        <dbReference type="Rhea" id="RHEA-COMP:17164"/>
        <dbReference type="ChEBI" id="CHEBI:15377"/>
        <dbReference type="ChEBI" id="CHEBI:15378"/>
        <dbReference type="ChEBI" id="CHEBI:33019"/>
        <dbReference type="ChEBI" id="CHEBI:138282"/>
        <dbReference type="ChEBI" id="CHEBI:167618"/>
    </reaction>
    <physiologicalReaction direction="left-to-right" evidence="4">
        <dbReference type="Rhea" id="RHEA:78684"/>
    </physiologicalReaction>
</comment>
<evidence type="ECO:0000256" key="4">
    <source>
        <dbReference type="ARBA" id="ARBA00044692"/>
    </source>
</evidence>
<evidence type="ECO:0000256" key="3">
    <source>
        <dbReference type="ARBA" id="ARBA00044676"/>
    </source>
</evidence>
<keyword evidence="6" id="KW-0539">Nucleus</keyword>
<keyword evidence="6" id="KW-0378">Hydrolase</keyword>
<dbReference type="GO" id="GO:0000166">
    <property type="term" value="F:nucleotide binding"/>
    <property type="evidence" value="ECO:0007669"/>
    <property type="project" value="UniProtKB-KW"/>
</dbReference>
<evidence type="ECO:0000259" key="7">
    <source>
        <dbReference type="Pfam" id="PF08652"/>
    </source>
</evidence>
<comment type="caution">
    <text evidence="8">The sequence shown here is derived from an EMBL/GenBank/DDBJ whole genome shotgun (WGS) entry which is preliminary data.</text>
</comment>
<dbReference type="PANTHER" id="PTHR12395:SF9">
    <property type="entry name" value="DECAPPING AND EXORIBONUCLEASE PROTEIN"/>
    <property type="match status" value="1"/>
</dbReference>
<comment type="function">
    <text evidence="6">Decapping enzyme for NAD-capped RNAs: specifically hydrolyzes the nicotinamide adenine dinucleotide (NAD) cap from a subset of RNAs by removing the entire NAD moiety from the 5'-end of an NAD-capped RNA.</text>
</comment>
<dbReference type="AlphaFoldDB" id="A0AAD2K0K1"/>
<comment type="cofactor">
    <cofactor evidence="1 6">
        <name>a divalent metal cation</name>
        <dbReference type="ChEBI" id="CHEBI:60240"/>
    </cofactor>
</comment>
<name>A0AAD2K0K1_9AGAR</name>
<evidence type="ECO:0000256" key="5">
    <source>
        <dbReference type="ARBA" id="ARBA00048124"/>
    </source>
</evidence>
<evidence type="ECO:0000313" key="8">
    <source>
        <dbReference type="EMBL" id="CAK5271946.1"/>
    </source>
</evidence>
<comment type="catalytic activity">
    <reaction evidence="5">
        <text>a 5'-end NAD(+)-phospho-ribonucleoside in mRNA + H2O = a 5'-end phospho-ribonucleoside in mRNA + NAD(+) + H(+)</text>
        <dbReference type="Rhea" id="RHEA:60880"/>
        <dbReference type="Rhea" id="RHEA-COMP:15692"/>
        <dbReference type="Rhea" id="RHEA-COMP:15698"/>
        <dbReference type="ChEBI" id="CHEBI:15377"/>
        <dbReference type="ChEBI" id="CHEBI:15378"/>
        <dbReference type="ChEBI" id="CHEBI:57540"/>
        <dbReference type="ChEBI" id="CHEBI:138282"/>
        <dbReference type="ChEBI" id="CHEBI:144029"/>
    </reaction>
    <physiologicalReaction direction="left-to-right" evidence="5">
        <dbReference type="Rhea" id="RHEA:60881"/>
    </physiologicalReaction>
</comment>
<evidence type="ECO:0000256" key="2">
    <source>
        <dbReference type="ARBA" id="ARBA00006562"/>
    </source>
</evidence>
<evidence type="ECO:0000313" key="9">
    <source>
        <dbReference type="Proteomes" id="UP001295794"/>
    </source>
</evidence>
<dbReference type="InterPro" id="IPR039039">
    <property type="entry name" value="RAI1-like_fam"/>
</dbReference>
<dbReference type="GO" id="GO:0000956">
    <property type="term" value="P:nuclear-transcribed mRNA catabolic process"/>
    <property type="evidence" value="ECO:0007669"/>
    <property type="project" value="TreeGrafter"/>
</dbReference>
<dbReference type="PANTHER" id="PTHR12395">
    <property type="entry name" value="DOM-3 RELATED"/>
    <property type="match status" value="1"/>
</dbReference>
<keyword evidence="6" id="KW-0540">Nuclease</keyword>
<keyword evidence="6" id="KW-0547">Nucleotide-binding</keyword>
<organism evidence="8 9">
    <name type="scientific">Mycena citricolor</name>
    <dbReference type="NCBI Taxonomy" id="2018698"/>
    <lineage>
        <taxon>Eukaryota</taxon>
        <taxon>Fungi</taxon>
        <taxon>Dikarya</taxon>
        <taxon>Basidiomycota</taxon>
        <taxon>Agaricomycotina</taxon>
        <taxon>Agaricomycetes</taxon>
        <taxon>Agaricomycetidae</taxon>
        <taxon>Agaricales</taxon>
        <taxon>Marasmiineae</taxon>
        <taxon>Mycenaceae</taxon>
        <taxon>Mycena</taxon>
    </lineage>
</organism>
<dbReference type="GO" id="GO:0110155">
    <property type="term" value="P:NAD-cap decapping"/>
    <property type="evidence" value="ECO:0007669"/>
    <property type="project" value="TreeGrafter"/>
</dbReference>
<proteinExistence type="inferred from homology"/>
<protein>
    <recommendedName>
        <fullName evidence="6">Decapping nuclease</fullName>
        <ecNumber evidence="6">3.6.1.-</ecNumber>
    </recommendedName>
</protein>
<evidence type="ECO:0000256" key="1">
    <source>
        <dbReference type="ARBA" id="ARBA00001968"/>
    </source>
</evidence>
<dbReference type="GO" id="GO:0046872">
    <property type="term" value="F:metal ion binding"/>
    <property type="evidence" value="ECO:0007669"/>
    <property type="project" value="UniProtKB-KW"/>
</dbReference>
<accession>A0AAD2K0K1</accession>
<sequence length="382" mass="43687">MPVTTKQLLSLSDAPSIPLPARLGPAHQAACMSIIDETVHVDSTAAMRYIVDAPTPAVLNRNLREGLHEFNKLPWEDRAFLRARRLDNVFEMCLKARESEEMLDVDVVTWRGILTKCFIRAFVVYGSLIRPVFRRIMTGQMLNLNVSYYRGVLYMEEDSTVRQYDPNTECSYMGHKFETFCTTRPDYEEDEDKVDMHTLWTVAIKRTLGDLKVLLVGEVDCVKAEYTANPCPENYVELKTRRHEMKSTFPNRAKWDMQSHLLGASTIFVGFPDSLGTIRGTQDLAVRDMQPVQYKIDWGARVLQSLVDHCSKNAQTEDGRLKIWRVEVQRKQIKIGALKASEVYRLNRGGVPRSGIVPISFMATLEVRRALQAQQERLNALL</sequence>
<comment type="catalytic activity">
    <reaction evidence="3">
        <text>a 5'-end (N(7)-methyl 5'-triphosphoguanosine)-ribonucleoside-ribonucleotide in mRNA + H2O = a (N(7)-methyl 5'-triphosphoguanosine)-nucleoside + a 5'-end phospho-ribonucleoside in mRNA + H(+)</text>
        <dbReference type="Rhea" id="RHEA:66928"/>
        <dbReference type="Rhea" id="RHEA-COMP:15692"/>
        <dbReference type="Rhea" id="RHEA-COMP:17313"/>
        <dbReference type="ChEBI" id="CHEBI:15377"/>
        <dbReference type="ChEBI" id="CHEBI:15378"/>
        <dbReference type="ChEBI" id="CHEBI:138282"/>
        <dbReference type="ChEBI" id="CHEBI:172876"/>
        <dbReference type="ChEBI" id="CHEBI:172877"/>
    </reaction>
    <physiologicalReaction direction="left-to-right" evidence="3">
        <dbReference type="Rhea" id="RHEA:66929"/>
    </physiologicalReaction>
</comment>
<keyword evidence="6" id="KW-0694">RNA-binding</keyword>
<dbReference type="Pfam" id="PF08652">
    <property type="entry name" value="RAI1"/>
    <property type="match status" value="1"/>
</dbReference>
<dbReference type="InterPro" id="IPR013961">
    <property type="entry name" value="RAI1"/>
</dbReference>
<comment type="similarity">
    <text evidence="2 6">Belongs to the DXO/Dom3Z family.</text>
</comment>
<dbReference type="GO" id="GO:0005634">
    <property type="term" value="C:nucleus"/>
    <property type="evidence" value="ECO:0007669"/>
    <property type="project" value="UniProtKB-SubCell"/>
</dbReference>
<dbReference type="GO" id="GO:0005829">
    <property type="term" value="C:cytosol"/>
    <property type="evidence" value="ECO:0007669"/>
    <property type="project" value="TreeGrafter"/>
</dbReference>
<comment type="subcellular location">
    <subcellularLocation>
        <location evidence="6">Nucleus</location>
    </subcellularLocation>
</comment>
<dbReference type="EC" id="3.6.1.-" evidence="6"/>
<dbReference type="GO" id="GO:0034353">
    <property type="term" value="F:mRNA 5'-diphosphatase activity"/>
    <property type="evidence" value="ECO:0007669"/>
    <property type="project" value="TreeGrafter"/>
</dbReference>
<dbReference type="EMBL" id="CAVNYO010000180">
    <property type="protein sequence ID" value="CAK5271946.1"/>
    <property type="molecule type" value="Genomic_DNA"/>
</dbReference>